<protein>
    <recommendedName>
        <fullName evidence="1">Polymerase nucleotidyl transferase domain-containing protein</fullName>
    </recommendedName>
</protein>
<dbReference type="AlphaFoldDB" id="A0A6C2U1P9"/>
<dbReference type="Pfam" id="PF01909">
    <property type="entry name" value="NTP_transf_2"/>
    <property type="match status" value="1"/>
</dbReference>
<sequence>MVQRSEIIEYANEVARQFQPERIILFGSYAEGKATEDSDVDLLVEMSHAQSGLQQALAIRKAVKRSFPLDLIVKSSEEIRNRVQQNDFFLKTIMDNGQVLYEQAG</sequence>
<dbReference type="PANTHER" id="PTHR37030:SF1">
    <property type="entry name" value="NUCLEOTIDYLTRANSFERASE"/>
    <property type="match status" value="1"/>
</dbReference>
<dbReference type="InterPro" id="IPR002934">
    <property type="entry name" value="Polymerase_NTP_transf_dom"/>
</dbReference>
<dbReference type="InterPro" id="IPR043519">
    <property type="entry name" value="NT_sf"/>
</dbReference>
<dbReference type="Proteomes" id="UP000366872">
    <property type="component" value="Unassembled WGS sequence"/>
</dbReference>
<feature type="domain" description="Polymerase nucleotidyl transferase" evidence="1">
    <location>
        <begin position="9"/>
        <end position="98"/>
    </location>
</feature>
<dbReference type="SUPFAM" id="SSF81301">
    <property type="entry name" value="Nucleotidyltransferase"/>
    <property type="match status" value="1"/>
</dbReference>
<dbReference type="PANTHER" id="PTHR37030">
    <property type="entry name" value="NUCLEOTIDYLTRANSFERASE"/>
    <property type="match status" value="1"/>
</dbReference>
<evidence type="ECO:0000259" key="1">
    <source>
        <dbReference type="Pfam" id="PF01909"/>
    </source>
</evidence>
<proteinExistence type="predicted"/>
<gene>
    <name evidence="2" type="ORF">PDESU_02362</name>
</gene>
<accession>A0A6C2U1P9</accession>
<keyword evidence="3" id="KW-1185">Reference proteome</keyword>
<dbReference type="RefSeq" id="WP_136079347.1">
    <property type="nucleotide sequence ID" value="NZ_CAAHFG010000001.1"/>
</dbReference>
<dbReference type="GO" id="GO:0016779">
    <property type="term" value="F:nucleotidyltransferase activity"/>
    <property type="evidence" value="ECO:0007669"/>
    <property type="project" value="InterPro"/>
</dbReference>
<dbReference type="CDD" id="cd05403">
    <property type="entry name" value="NT_KNTase_like"/>
    <property type="match status" value="1"/>
</dbReference>
<organism evidence="2 3">
    <name type="scientific">Pontiella desulfatans</name>
    <dbReference type="NCBI Taxonomy" id="2750659"/>
    <lineage>
        <taxon>Bacteria</taxon>
        <taxon>Pseudomonadati</taxon>
        <taxon>Kiritimatiellota</taxon>
        <taxon>Kiritimatiellia</taxon>
        <taxon>Kiritimatiellales</taxon>
        <taxon>Pontiellaceae</taxon>
        <taxon>Pontiella</taxon>
    </lineage>
</organism>
<evidence type="ECO:0000313" key="2">
    <source>
        <dbReference type="EMBL" id="VGO13805.1"/>
    </source>
</evidence>
<dbReference type="EMBL" id="CAAHFG010000001">
    <property type="protein sequence ID" value="VGO13805.1"/>
    <property type="molecule type" value="Genomic_DNA"/>
</dbReference>
<dbReference type="Gene3D" id="3.30.460.10">
    <property type="entry name" value="Beta Polymerase, domain 2"/>
    <property type="match status" value="1"/>
</dbReference>
<name>A0A6C2U1P9_PONDE</name>
<evidence type="ECO:0000313" key="3">
    <source>
        <dbReference type="Proteomes" id="UP000366872"/>
    </source>
</evidence>
<reference evidence="2 3" key="1">
    <citation type="submission" date="2019-04" db="EMBL/GenBank/DDBJ databases">
        <authorList>
            <person name="Van Vliet M D."/>
        </authorList>
    </citation>
    <scope>NUCLEOTIDE SEQUENCE [LARGE SCALE GENOMIC DNA]</scope>
    <source>
        <strain evidence="2 3">F1</strain>
    </source>
</reference>